<dbReference type="GO" id="GO:0006313">
    <property type="term" value="P:DNA transposition"/>
    <property type="evidence" value="ECO:0007669"/>
    <property type="project" value="InterPro"/>
</dbReference>
<dbReference type="PANTHER" id="PTHR33055">
    <property type="entry name" value="TRANSPOSASE FOR INSERTION SEQUENCE ELEMENT IS1111A"/>
    <property type="match status" value="1"/>
</dbReference>
<name>A0A375I9J2_9BURK</name>
<gene>
    <name evidence="3" type="ORF">CT19425_U380023</name>
</gene>
<evidence type="ECO:0000259" key="2">
    <source>
        <dbReference type="Pfam" id="PF02371"/>
    </source>
</evidence>
<dbReference type="Proteomes" id="UP000255505">
    <property type="component" value="Unassembled WGS sequence"/>
</dbReference>
<evidence type="ECO:0000256" key="1">
    <source>
        <dbReference type="SAM" id="MobiDB-lite"/>
    </source>
</evidence>
<protein>
    <recommendedName>
        <fullName evidence="2">Transposase IS116/IS110/IS902 C-terminal domain-containing protein</fullName>
    </recommendedName>
</protein>
<accession>A0A375I9J2</accession>
<dbReference type="InterPro" id="IPR003346">
    <property type="entry name" value="Transposase_20"/>
</dbReference>
<organism evidence="3 4">
    <name type="scientific">Cupriavidus taiwanensis</name>
    <dbReference type="NCBI Taxonomy" id="164546"/>
    <lineage>
        <taxon>Bacteria</taxon>
        <taxon>Pseudomonadati</taxon>
        <taxon>Pseudomonadota</taxon>
        <taxon>Betaproteobacteria</taxon>
        <taxon>Burkholderiales</taxon>
        <taxon>Burkholderiaceae</taxon>
        <taxon>Cupriavidus</taxon>
    </lineage>
</organism>
<dbReference type="PANTHER" id="PTHR33055:SF15">
    <property type="entry name" value="TRANSPOSASE-RELATED"/>
    <property type="match status" value="1"/>
</dbReference>
<dbReference type="Pfam" id="PF02371">
    <property type="entry name" value="Transposase_20"/>
    <property type="match status" value="1"/>
</dbReference>
<evidence type="ECO:0000313" key="4">
    <source>
        <dbReference type="Proteomes" id="UP000255505"/>
    </source>
</evidence>
<proteinExistence type="predicted"/>
<dbReference type="EMBL" id="OOEF01000032">
    <property type="protein sequence ID" value="SPK70169.1"/>
    <property type="molecule type" value="Genomic_DNA"/>
</dbReference>
<feature type="region of interest" description="Disordered" evidence="1">
    <location>
        <begin position="1"/>
        <end position="20"/>
    </location>
</feature>
<evidence type="ECO:0000313" key="3">
    <source>
        <dbReference type="EMBL" id="SPK70169.1"/>
    </source>
</evidence>
<dbReference type="AlphaFoldDB" id="A0A375I9J2"/>
<reference evidence="3 4" key="1">
    <citation type="submission" date="2018-01" db="EMBL/GenBank/DDBJ databases">
        <authorList>
            <person name="Gaut B.S."/>
            <person name="Morton B.R."/>
            <person name="Clegg M.T."/>
            <person name="Duvall M.R."/>
        </authorList>
    </citation>
    <scope>NUCLEOTIDE SEQUENCE [LARGE SCALE GENOMIC DNA]</scope>
    <source>
        <strain evidence="3">Cupriavidus taiwanensis LMG 19425</strain>
    </source>
</reference>
<dbReference type="InterPro" id="IPR047650">
    <property type="entry name" value="Transpos_IS110"/>
</dbReference>
<feature type="domain" description="Transposase IS116/IS110/IS902 C-terminal" evidence="2">
    <location>
        <begin position="145"/>
        <end position="228"/>
    </location>
</feature>
<sequence length="252" mass="27846">MSRPSTGSAKRVSARNHHSDERQTKFVMLVKPATDRMDWPATTVLEISSRSASVKASLERCRCAGCIPPVLARIPCILVWRSGSDRTIGRSAQACRLCATAPTSVPFESQWSRSDVFVSFVAPLRLAKPSVCCIDRLNPRRPDYALLNTMPGIGPVLATTIMRETGTISRFTKVGNVSSYCRCVDRRHESNSRMNGEGNMKNGNKNLAWALVEAANFAIRSCPEARRFLRTQETRAKRNCRDQGTCPGAQAI</sequence>
<dbReference type="GO" id="GO:0004803">
    <property type="term" value="F:transposase activity"/>
    <property type="evidence" value="ECO:0007669"/>
    <property type="project" value="InterPro"/>
</dbReference>
<dbReference type="GO" id="GO:0003677">
    <property type="term" value="F:DNA binding"/>
    <property type="evidence" value="ECO:0007669"/>
    <property type="project" value="InterPro"/>
</dbReference>